<dbReference type="PANTHER" id="PTHR30426">
    <property type="entry name" value="4-HYDROXY-3-METHYLBUT-2-ENYL DIPHOSPHATE REDUCTASE"/>
    <property type="match status" value="1"/>
</dbReference>
<comment type="catalytic activity">
    <reaction evidence="5">
        <text>dimethylallyl diphosphate + 2 oxidized [2Fe-2S]-[ferredoxin] + H2O = (2E)-4-hydroxy-3-methylbut-2-enyl diphosphate + 2 reduced [2Fe-2S]-[ferredoxin] + 2 H(+)</text>
        <dbReference type="Rhea" id="RHEA:24825"/>
        <dbReference type="Rhea" id="RHEA-COMP:10000"/>
        <dbReference type="Rhea" id="RHEA-COMP:10001"/>
        <dbReference type="ChEBI" id="CHEBI:15377"/>
        <dbReference type="ChEBI" id="CHEBI:15378"/>
        <dbReference type="ChEBI" id="CHEBI:33737"/>
        <dbReference type="ChEBI" id="CHEBI:33738"/>
        <dbReference type="ChEBI" id="CHEBI:57623"/>
        <dbReference type="ChEBI" id="CHEBI:128753"/>
        <dbReference type="EC" id="1.17.7.4"/>
    </reaction>
</comment>
<keyword evidence="1 5" id="KW-0004">4Fe-4S</keyword>
<feature type="binding site" evidence="5">
    <location>
        <position position="13"/>
    </location>
    <ligand>
        <name>[4Fe-4S] cluster</name>
        <dbReference type="ChEBI" id="CHEBI:49883"/>
    </ligand>
</feature>
<keyword evidence="5 6" id="KW-0560">Oxidoreductase</keyword>
<keyword evidence="3 5" id="KW-0408">Iron</keyword>
<dbReference type="AlphaFoldDB" id="A0A921ISN6"/>
<dbReference type="GO" id="GO:0046872">
    <property type="term" value="F:metal ion binding"/>
    <property type="evidence" value="ECO:0007669"/>
    <property type="project" value="UniProtKB-KW"/>
</dbReference>
<feature type="binding site" evidence="5">
    <location>
        <position position="42"/>
    </location>
    <ligand>
        <name>isopentenyl diphosphate</name>
        <dbReference type="ChEBI" id="CHEBI:128769"/>
    </ligand>
</feature>
<protein>
    <recommendedName>
        <fullName evidence="5">4-hydroxy-3-methylbut-2-enyl diphosphate reductase</fullName>
        <shortName evidence="5">HMBPP reductase</shortName>
        <ecNumber evidence="5">1.17.7.4</ecNumber>
    </recommendedName>
</protein>
<comment type="caution">
    <text evidence="6">The sequence shown here is derived from an EMBL/GenBank/DDBJ whole genome shotgun (WGS) entry which is preliminary data.</text>
</comment>
<comment type="similarity">
    <text evidence="5">Belongs to the IspH family.</text>
</comment>
<feature type="binding site" evidence="5">
    <location>
        <position position="262"/>
    </location>
    <ligand>
        <name>isopentenyl diphosphate</name>
        <dbReference type="ChEBI" id="CHEBI:128769"/>
    </ligand>
</feature>
<dbReference type="Pfam" id="PF02401">
    <property type="entry name" value="LYTB"/>
    <property type="match status" value="1"/>
</dbReference>
<comment type="function">
    <text evidence="5">Catalyzes the conversion of 1-hydroxy-2-methyl-2-(E)-butenyl 4-diphosphate (HMBPP) into a mixture of isopentenyl diphosphate (IPP) and dimethylallyl diphosphate (DMAPP). Acts in the terminal step of the DOXP/MEP pathway for isoprenoid precursor biosynthesis.</text>
</comment>
<comment type="cofactor">
    <cofactor evidence="5">
        <name>[4Fe-4S] cluster</name>
        <dbReference type="ChEBI" id="CHEBI:49883"/>
    </cofactor>
    <text evidence="5">Binds 1 [4Fe-4S] cluster per subunit.</text>
</comment>
<dbReference type="NCBIfam" id="NF002187">
    <property type="entry name" value="PRK01045.1-1"/>
    <property type="match status" value="1"/>
</dbReference>
<dbReference type="HAMAP" id="MF_00191">
    <property type="entry name" value="IspH"/>
    <property type="match status" value="1"/>
</dbReference>
<dbReference type="EC" id="1.17.7.4" evidence="5"/>
<feature type="binding site" evidence="5">
    <location>
        <position position="218"/>
    </location>
    <ligand>
        <name>(2E)-4-hydroxy-3-methylbut-2-enyl diphosphate</name>
        <dbReference type="ChEBI" id="CHEBI:128753"/>
    </ligand>
</feature>
<dbReference type="Gene3D" id="3.40.50.11270">
    <property type="match status" value="1"/>
</dbReference>
<feature type="binding site" evidence="5">
    <location>
        <position position="220"/>
    </location>
    <ligand>
        <name>dimethylallyl diphosphate</name>
        <dbReference type="ChEBI" id="CHEBI:57623"/>
    </ligand>
</feature>
<feature type="binding site" evidence="5">
    <location>
        <position position="162"/>
    </location>
    <ligand>
        <name>(2E)-4-hydroxy-3-methylbut-2-enyl diphosphate</name>
        <dbReference type="ChEBI" id="CHEBI:128753"/>
    </ligand>
</feature>
<dbReference type="PANTHER" id="PTHR30426:SF0">
    <property type="entry name" value="4-HYDROXY-3-METHYLBUT-2-ENYL DIPHOSPHATE REDUCTASE"/>
    <property type="match status" value="1"/>
</dbReference>
<comment type="pathway">
    <text evidence="5">Isoprenoid biosynthesis; isopentenyl diphosphate biosynthesis via DXP pathway; isopentenyl diphosphate from 1-deoxy-D-xylulose 5-phosphate: step 6/6.</text>
</comment>
<feature type="binding site" evidence="5">
    <location>
        <position position="190"/>
    </location>
    <ligand>
        <name>[4Fe-4S] cluster</name>
        <dbReference type="ChEBI" id="CHEBI:49883"/>
    </ligand>
</feature>
<feature type="active site" description="Proton donor" evidence="5">
    <location>
        <position position="126"/>
    </location>
</feature>
<dbReference type="Proteomes" id="UP000746751">
    <property type="component" value="Unassembled WGS sequence"/>
</dbReference>
<name>A0A921ISN6_9ACTN</name>
<feature type="binding site" evidence="5">
    <location>
        <position position="42"/>
    </location>
    <ligand>
        <name>(2E)-4-hydroxy-3-methylbut-2-enyl diphosphate</name>
        <dbReference type="ChEBI" id="CHEBI:128753"/>
    </ligand>
</feature>
<feature type="binding site" evidence="5">
    <location>
        <position position="74"/>
    </location>
    <ligand>
        <name>(2E)-4-hydroxy-3-methylbut-2-enyl diphosphate</name>
        <dbReference type="ChEBI" id="CHEBI:128753"/>
    </ligand>
</feature>
<evidence type="ECO:0000256" key="5">
    <source>
        <dbReference type="HAMAP-Rule" id="MF_00191"/>
    </source>
</evidence>
<keyword evidence="2 5" id="KW-0479">Metal-binding</keyword>
<feature type="binding site" evidence="5">
    <location>
        <position position="74"/>
    </location>
    <ligand>
        <name>dimethylallyl diphosphate</name>
        <dbReference type="ChEBI" id="CHEBI:57623"/>
    </ligand>
</feature>
<feature type="binding site" evidence="5">
    <location>
        <position position="262"/>
    </location>
    <ligand>
        <name>(2E)-4-hydroxy-3-methylbut-2-enyl diphosphate</name>
        <dbReference type="ChEBI" id="CHEBI:128753"/>
    </ligand>
</feature>
<feature type="binding site" evidence="5">
    <location>
        <position position="96"/>
    </location>
    <ligand>
        <name>[4Fe-4S] cluster</name>
        <dbReference type="ChEBI" id="CHEBI:49883"/>
    </ligand>
</feature>
<evidence type="ECO:0000313" key="6">
    <source>
        <dbReference type="EMBL" id="HJG31267.1"/>
    </source>
</evidence>
<dbReference type="EMBL" id="DYVF01000047">
    <property type="protein sequence ID" value="HJG31267.1"/>
    <property type="molecule type" value="Genomic_DNA"/>
</dbReference>
<evidence type="ECO:0000313" key="7">
    <source>
        <dbReference type="Proteomes" id="UP000746751"/>
    </source>
</evidence>
<reference evidence="6" key="2">
    <citation type="submission" date="2021-09" db="EMBL/GenBank/DDBJ databases">
        <authorList>
            <person name="Gilroy R."/>
        </authorList>
    </citation>
    <scope>NUCLEOTIDE SEQUENCE</scope>
    <source>
        <strain evidence="6">ChiGjej2B2-7701</strain>
    </source>
</reference>
<proteinExistence type="inferred from homology"/>
<dbReference type="CDD" id="cd13944">
    <property type="entry name" value="lytB_ispH"/>
    <property type="match status" value="1"/>
</dbReference>
<comment type="caution">
    <text evidence="5">Lacks conserved residue(s) required for the propagation of feature annotation.</text>
</comment>
<feature type="binding site" evidence="5">
    <location>
        <position position="262"/>
    </location>
    <ligand>
        <name>dimethylallyl diphosphate</name>
        <dbReference type="ChEBI" id="CHEBI:57623"/>
    </ligand>
</feature>
<dbReference type="GO" id="GO:0016114">
    <property type="term" value="P:terpenoid biosynthetic process"/>
    <property type="evidence" value="ECO:0007669"/>
    <property type="project" value="UniProtKB-UniRule"/>
</dbReference>
<feature type="binding site" evidence="5">
    <location>
        <position position="218"/>
    </location>
    <ligand>
        <name>dimethylallyl diphosphate</name>
        <dbReference type="ChEBI" id="CHEBI:57623"/>
    </ligand>
</feature>
<dbReference type="NCBIfam" id="TIGR00216">
    <property type="entry name" value="ispH_lytB"/>
    <property type="match status" value="1"/>
</dbReference>
<gene>
    <name evidence="5" type="primary">ispH</name>
    <name evidence="6" type="ORF">K8U80_07715</name>
</gene>
<evidence type="ECO:0000256" key="2">
    <source>
        <dbReference type="ARBA" id="ARBA00022723"/>
    </source>
</evidence>
<organism evidence="6 7">
    <name type="scientific">Collinsella ihumii</name>
    <dbReference type="NCBI Taxonomy" id="1720204"/>
    <lineage>
        <taxon>Bacteria</taxon>
        <taxon>Bacillati</taxon>
        <taxon>Actinomycetota</taxon>
        <taxon>Coriobacteriia</taxon>
        <taxon>Coriobacteriales</taxon>
        <taxon>Coriobacteriaceae</taxon>
        <taxon>Collinsella</taxon>
    </lineage>
</organism>
<feature type="binding site" evidence="5">
    <location>
        <position position="124"/>
    </location>
    <ligand>
        <name>dimethylallyl diphosphate</name>
        <dbReference type="ChEBI" id="CHEBI:57623"/>
    </ligand>
</feature>
<feature type="binding site" evidence="5">
    <location>
        <position position="124"/>
    </location>
    <ligand>
        <name>(2E)-4-hydroxy-3-methylbut-2-enyl diphosphate</name>
        <dbReference type="ChEBI" id="CHEBI:128753"/>
    </ligand>
</feature>
<accession>A0A921ISN6</accession>
<feature type="binding site" evidence="5">
    <location>
        <position position="74"/>
    </location>
    <ligand>
        <name>isopentenyl diphosphate</name>
        <dbReference type="ChEBI" id="CHEBI:128769"/>
    </ligand>
</feature>
<dbReference type="GO" id="GO:0050992">
    <property type="term" value="P:dimethylallyl diphosphate biosynthetic process"/>
    <property type="evidence" value="ECO:0007669"/>
    <property type="project" value="UniProtKB-UniRule"/>
</dbReference>
<feature type="binding site" evidence="5">
    <location>
        <position position="42"/>
    </location>
    <ligand>
        <name>dimethylallyl diphosphate</name>
        <dbReference type="ChEBI" id="CHEBI:57623"/>
    </ligand>
</feature>
<dbReference type="InterPro" id="IPR003451">
    <property type="entry name" value="LytB/IspH"/>
</dbReference>
<comment type="pathway">
    <text evidence="5">Isoprenoid biosynthesis; dimethylallyl diphosphate biosynthesis; dimethylallyl diphosphate from (2E)-4-hydroxy-3-methylbutenyl diphosphate: step 1/1.</text>
</comment>
<dbReference type="GO" id="GO:0051745">
    <property type="term" value="F:4-hydroxy-3-methylbut-2-enyl diphosphate reductase activity"/>
    <property type="evidence" value="ECO:0007669"/>
    <property type="project" value="UniProtKB-UniRule"/>
</dbReference>
<feature type="binding site" evidence="5">
    <location>
        <position position="220"/>
    </location>
    <ligand>
        <name>(2E)-4-hydroxy-3-methylbut-2-enyl diphosphate</name>
        <dbReference type="ChEBI" id="CHEBI:128753"/>
    </ligand>
</feature>
<evidence type="ECO:0000256" key="1">
    <source>
        <dbReference type="ARBA" id="ARBA00022485"/>
    </source>
</evidence>
<reference evidence="6" key="1">
    <citation type="journal article" date="2021" name="PeerJ">
        <title>Extensive microbial diversity within the chicken gut microbiome revealed by metagenomics and culture.</title>
        <authorList>
            <person name="Gilroy R."/>
            <person name="Ravi A."/>
            <person name="Getino M."/>
            <person name="Pursley I."/>
            <person name="Horton D.L."/>
            <person name="Alikhan N.F."/>
            <person name="Baker D."/>
            <person name="Gharbi K."/>
            <person name="Hall N."/>
            <person name="Watson M."/>
            <person name="Adriaenssens E.M."/>
            <person name="Foster-Nyarko E."/>
            <person name="Jarju S."/>
            <person name="Secka A."/>
            <person name="Antonio M."/>
            <person name="Oren A."/>
            <person name="Chaudhuri R.R."/>
            <person name="La Ragione R."/>
            <person name="Hildebrand F."/>
            <person name="Pallen M.J."/>
        </authorList>
    </citation>
    <scope>NUCLEOTIDE SEQUENCE</scope>
    <source>
        <strain evidence="6">ChiGjej2B2-7701</strain>
    </source>
</reference>
<evidence type="ECO:0000256" key="3">
    <source>
        <dbReference type="ARBA" id="ARBA00023004"/>
    </source>
</evidence>
<comment type="catalytic activity">
    <reaction evidence="5">
        <text>isopentenyl diphosphate + 2 oxidized [2Fe-2S]-[ferredoxin] + H2O = (2E)-4-hydroxy-3-methylbut-2-enyl diphosphate + 2 reduced [2Fe-2S]-[ferredoxin] + 2 H(+)</text>
        <dbReference type="Rhea" id="RHEA:24488"/>
        <dbReference type="Rhea" id="RHEA-COMP:10000"/>
        <dbReference type="Rhea" id="RHEA-COMP:10001"/>
        <dbReference type="ChEBI" id="CHEBI:15377"/>
        <dbReference type="ChEBI" id="CHEBI:15378"/>
        <dbReference type="ChEBI" id="CHEBI:33737"/>
        <dbReference type="ChEBI" id="CHEBI:33738"/>
        <dbReference type="ChEBI" id="CHEBI:128753"/>
        <dbReference type="ChEBI" id="CHEBI:128769"/>
        <dbReference type="EC" id="1.17.7.4"/>
    </reaction>
</comment>
<keyword evidence="4 5" id="KW-0411">Iron-sulfur</keyword>
<dbReference type="GO" id="GO:0051539">
    <property type="term" value="F:4 iron, 4 sulfur cluster binding"/>
    <property type="evidence" value="ECO:0007669"/>
    <property type="project" value="UniProtKB-UniRule"/>
</dbReference>
<keyword evidence="5" id="KW-0414">Isoprene biosynthesis</keyword>
<evidence type="ECO:0000256" key="4">
    <source>
        <dbReference type="ARBA" id="ARBA00023014"/>
    </source>
</evidence>
<dbReference type="GO" id="GO:0019288">
    <property type="term" value="P:isopentenyl diphosphate biosynthetic process, methylerythritol 4-phosphate pathway"/>
    <property type="evidence" value="ECO:0007669"/>
    <property type="project" value="UniProtKB-UniRule"/>
</dbReference>
<feature type="binding site" evidence="5">
    <location>
        <position position="124"/>
    </location>
    <ligand>
        <name>isopentenyl diphosphate</name>
        <dbReference type="ChEBI" id="CHEBI:128769"/>
    </ligand>
</feature>
<feature type="binding site" evidence="5">
    <location>
        <position position="218"/>
    </location>
    <ligand>
        <name>isopentenyl diphosphate</name>
        <dbReference type="ChEBI" id="CHEBI:128769"/>
    </ligand>
</feature>
<dbReference type="Gene3D" id="3.40.1010.20">
    <property type="entry name" value="4-hydroxy-3-methylbut-2-enyl diphosphate reductase, catalytic domain"/>
    <property type="match status" value="2"/>
</dbReference>
<sequence>MARIEIAAHAGVCYGVERALSMAADAATSAPAPVHTLGPLIHNPLVVKELEVQGVGLAETLDDAATGSIIIRAHGVVPAVIEQARARDLTVLDATCPYVKRVHAAAEKLVREGYQLIVVGESGHPEVEGIMGHADGAARVVSCADDLDDLEISNRVGVVVQTTQTQATLAGVVSALLTRASEVRVINTICSATQERQQAASELASRADVMVVVGGKNSGNTRRLAQICAERCERTHHVEDACEIDPAWFAGTGLIGITAGASTPSSHIERAVKAIMETTGAVDAR</sequence>
<feature type="binding site" evidence="5">
    <location>
        <position position="220"/>
    </location>
    <ligand>
        <name>isopentenyl diphosphate</name>
        <dbReference type="ChEBI" id="CHEBI:128769"/>
    </ligand>
</feature>